<dbReference type="AlphaFoldDB" id="A0A1Q2SNJ3"/>
<reference evidence="3 4" key="1">
    <citation type="journal article" date="2017" name="ISME J.">
        <title>An acid-tolerant ammonia-oxidizing ?-proteobacterium from soil.</title>
        <authorList>
            <person name="Hayatsu M."/>
            <person name="Tago K."/>
            <person name="Uchiyama I."/>
            <person name="Toyoda A."/>
            <person name="Wang Y."/>
            <person name="Shimomura Y."/>
            <person name="Okubo T."/>
            <person name="Kurisu F."/>
            <person name="Hirono Y."/>
            <person name="Nonaka K."/>
            <person name="Akiyama H."/>
            <person name="Itoh T."/>
            <person name="Takami H."/>
        </authorList>
    </citation>
    <scope>NUCLEOTIDE SEQUENCE [LARGE SCALE GENOMIC DNA]</scope>
    <source>
        <strain evidence="3 4">TAO100</strain>
    </source>
</reference>
<organism evidence="3 4">
    <name type="scientific">Candidatus Nitrosoglobus terrae</name>
    <dbReference type="NCBI Taxonomy" id="1630141"/>
    <lineage>
        <taxon>Bacteria</taxon>
        <taxon>Pseudomonadati</taxon>
        <taxon>Pseudomonadota</taxon>
        <taxon>Gammaproteobacteria</taxon>
        <taxon>Chromatiales</taxon>
        <taxon>Chromatiaceae</taxon>
        <taxon>Candidatus Nitrosoglobus</taxon>
    </lineage>
</organism>
<dbReference type="SUPFAM" id="SSF51445">
    <property type="entry name" value="(Trans)glycosidases"/>
    <property type="match status" value="1"/>
</dbReference>
<keyword evidence="1" id="KW-0472">Membrane</keyword>
<evidence type="ECO:0000313" key="3">
    <source>
        <dbReference type="EMBL" id="BAW80692.1"/>
    </source>
</evidence>
<dbReference type="InterPro" id="IPR017853">
    <property type="entry name" value="GH"/>
</dbReference>
<dbReference type="PANTHER" id="PTHR47786:SF2">
    <property type="entry name" value="GLYCOSYL HYDROLASE FAMILY 13 CATALYTIC DOMAIN-CONTAINING PROTEIN"/>
    <property type="match status" value="1"/>
</dbReference>
<dbReference type="OrthoDB" id="9805159at2"/>
<name>A0A1Q2SNJ3_9GAMM</name>
<protein>
    <submittedName>
        <fullName evidence="3">Alpha-amylase</fullName>
    </submittedName>
</protein>
<dbReference type="PANTHER" id="PTHR47786">
    <property type="entry name" value="ALPHA-1,4-GLUCAN:MALTOSE-1-PHOSPHATE MALTOSYLTRANSFERASE"/>
    <property type="match status" value="1"/>
</dbReference>
<dbReference type="InterPro" id="IPR032792">
    <property type="entry name" value="AGL_glucanoTrfase"/>
</dbReference>
<dbReference type="Pfam" id="PF14701">
    <property type="entry name" value="hDGE_amylase"/>
    <property type="match status" value="1"/>
</dbReference>
<proteinExistence type="predicted"/>
<dbReference type="Gene3D" id="3.20.20.80">
    <property type="entry name" value="Glycosidases"/>
    <property type="match status" value="1"/>
</dbReference>
<dbReference type="Proteomes" id="UP000243679">
    <property type="component" value="Chromosome"/>
</dbReference>
<dbReference type="GO" id="GO:0005975">
    <property type="term" value="P:carbohydrate metabolic process"/>
    <property type="evidence" value="ECO:0007669"/>
    <property type="project" value="InterPro"/>
</dbReference>
<dbReference type="InterPro" id="IPR006047">
    <property type="entry name" value="GH13_cat_dom"/>
</dbReference>
<dbReference type="SMART" id="SM00642">
    <property type="entry name" value="Aamy"/>
    <property type="match status" value="1"/>
</dbReference>
<keyword evidence="1" id="KW-1133">Transmembrane helix</keyword>
<dbReference type="KEGG" id="ntt:TAO_1322"/>
<keyword evidence="4" id="KW-1185">Reference proteome</keyword>
<evidence type="ECO:0000313" key="4">
    <source>
        <dbReference type="Proteomes" id="UP000243679"/>
    </source>
</evidence>
<dbReference type="RefSeq" id="WP_096527205.1">
    <property type="nucleotide sequence ID" value="NZ_AP014836.1"/>
</dbReference>
<feature type="transmembrane region" description="Helical" evidence="1">
    <location>
        <begin position="281"/>
        <end position="299"/>
    </location>
</feature>
<sequence>MNKKISLGPRIYNLFPLLVGSVADWEKCLPKIAAMKFNWIYLNPIQASGFSGSLYSIKDYYQLRPLFQGNNRERPDKLLQEFVQKSEQQNLSVMMDLVINHTAKDSPLVSQHPQWYYHETDGSVRSPFVVDPSDSNKITVWGDLAEINYQSNPERENLLSYWKKLLAHYIQLGFHGFRCDAAYKIPGDVWAELIEFARQINPEIRFFAETLGAPLNQIDQLRSVGFDYFFNSAKWWDFRGSWLLDQYEQFRHIAPSIAFPESHDTERLAAKEGNEEQRSRLWYLFTAFFSTGVMIPIGYEYGFRRPLHVVKTRPEDWEPSLFDLSTFIAQVNTMKAETPVLNEEGPQRCFTRPESPLVGLLRHGEQGSTCAVGLINTDTEKAHDFELAHLAEVMGISVGAIKEITPQISAETPKTQVTPYSMRVFLS</sequence>
<accession>A0A1Q2SNJ3</accession>
<keyword evidence="1" id="KW-0812">Transmembrane</keyword>
<evidence type="ECO:0000256" key="1">
    <source>
        <dbReference type="SAM" id="Phobius"/>
    </source>
</evidence>
<gene>
    <name evidence="3" type="ORF">TAO_1322</name>
</gene>
<evidence type="ECO:0000259" key="2">
    <source>
        <dbReference type="SMART" id="SM00642"/>
    </source>
</evidence>
<dbReference type="EMBL" id="AP014836">
    <property type="protein sequence ID" value="BAW80692.1"/>
    <property type="molecule type" value="Genomic_DNA"/>
</dbReference>
<feature type="domain" description="Glycosyl hydrolase family 13 catalytic" evidence="2">
    <location>
        <begin position="16"/>
        <end position="313"/>
    </location>
</feature>